<dbReference type="PROSITE" id="PS50330">
    <property type="entry name" value="UIM"/>
    <property type="match status" value="1"/>
</dbReference>
<dbReference type="PANTHER" id="PTHR45929">
    <property type="entry name" value="JAK PATHWAY SIGNAL TRANSDUCTION ADAPTOR MOLECULE"/>
    <property type="match status" value="1"/>
</dbReference>
<dbReference type="SUPFAM" id="SSF89009">
    <property type="entry name" value="GAT-like domain"/>
    <property type="match status" value="1"/>
</dbReference>
<dbReference type="GO" id="GO:0033565">
    <property type="term" value="C:ESCRT-0 complex"/>
    <property type="evidence" value="ECO:0007669"/>
    <property type="project" value="TreeGrafter"/>
</dbReference>
<evidence type="ECO:0000256" key="2">
    <source>
        <dbReference type="ARBA" id="ARBA00004125"/>
    </source>
</evidence>
<keyword evidence="8" id="KW-0967">Endosome</keyword>
<dbReference type="CDD" id="cd11805">
    <property type="entry name" value="SH3_GRB2_like_C"/>
    <property type="match status" value="1"/>
</dbReference>
<evidence type="ECO:0000256" key="1">
    <source>
        <dbReference type="ARBA" id="ARBA00002654"/>
    </source>
</evidence>
<keyword evidence="6 11" id="KW-0728">SH3 domain</keyword>
<dbReference type="GO" id="GO:0043328">
    <property type="term" value="P:protein transport to vacuole involved in ubiquitin-dependent protein catabolic process via the multivesicular body sorting pathway"/>
    <property type="evidence" value="ECO:0007669"/>
    <property type="project" value="TreeGrafter"/>
</dbReference>
<reference evidence="15" key="1">
    <citation type="submission" date="2022-07" db="EMBL/GenBank/DDBJ databases">
        <title>Phylogenomic reconstructions and comparative analyses of Kickxellomycotina fungi.</title>
        <authorList>
            <person name="Reynolds N.K."/>
            <person name="Stajich J.E."/>
            <person name="Barry K."/>
            <person name="Grigoriev I.V."/>
            <person name="Crous P."/>
            <person name="Smith M.E."/>
        </authorList>
    </citation>
    <scope>NUCLEOTIDE SEQUENCE</scope>
    <source>
        <strain evidence="15">RSA 567</strain>
    </source>
</reference>
<gene>
    <name evidence="15" type="primary">HSE1</name>
    <name evidence="15" type="ORF">H4R34_000529</name>
</gene>
<dbReference type="InterPro" id="IPR008942">
    <property type="entry name" value="ENTH_VHS"/>
</dbReference>
<feature type="domain" description="VHS" evidence="14">
    <location>
        <begin position="15"/>
        <end position="144"/>
    </location>
</feature>
<evidence type="ECO:0000313" key="16">
    <source>
        <dbReference type="Proteomes" id="UP001151582"/>
    </source>
</evidence>
<protein>
    <recommendedName>
        <fullName evidence="4">Class E vacuolar protein-sorting machinery protein HSE1</fullName>
    </recommendedName>
    <alternativeName>
        <fullName evidence="5">Class E vacuolar protein-sorting machinery protein hse1</fullName>
    </alternativeName>
</protein>
<evidence type="ECO:0000256" key="4">
    <source>
        <dbReference type="ARBA" id="ARBA00017923"/>
    </source>
</evidence>
<feature type="compositionally biased region" description="Gly residues" evidence="12">
    <location>
        <begin position="515"/>
        <end position="526"/>
    </location>
</feature>
<dbReference type="InterPro" id="IPR050670">
    <property type="entry name" value="STAM"/>
</dbReference>
<comment type="caution">
    <text evidence="15">The sequence shown here is derived from an EMBL/GenBank/DDBJ whole genome shotgun (WGS) entry which is preliminary data.</text>
</comment>
<evidence type="ECO:0000256" key="5">
    <source>
        <dbReference type="ARBA" id="ARBA00018978"/>
    </source>
</evidence>
<dbReference type="OrthoDB" id="10255964at2759"/>
<dbReference type="SUPFAM" id="SSF48464">
    <property type="entry name" value="ENTH/VHS domain"/>
    <property type="match status" value="1"/>
</dbReference>
<dbReference type="PRINTS" id="PR00499">
    <property type="entry name" value="P67PHOX"/>
</dbReference>
<dbReference type="SUPFAM" id="SSF50044">
    <property type="entry name" value="SH3-domain"/>
    <property type="match status" value="1"/>
</dbReference>
<dbReference type="InterPro" id="IPR004152">
    <property type="entry name" value="GAT_dom"/>
</dbReference>
<dbReference type="EMBL" id="JANBQB010000014">
    <property type="protein sequence ID" value="KAJ1984626.1"/>
    <property type="molecule type" value="Genomic_DNA"/>
</dbReference>
<feature type="compositionally biased region" description="Polar residues" evidence="12">
    <location>
        <begin position="472"/>
        <end position="481"/>
    </location>
</feature>
<evidence type="ECO:0000256" key="7">
    <source>
        <dbReference type="ARBA" id="ARBA00022448"/>
    </source>
</evidence>
<sequence length="533" mass="58865">MFRTTNPFESLVNKATSEELLTENWDLNLRICEKIGQSETNARDCMAAINKRLLHRNANVVLYTLSLTEALVKNCGKTMQREVSSRAFTSTLVRVLNDKTVHEVVKKRVLELVQQWSFDFRTDPDLGLMEETYHRLQKENFVFPSPQKPEKVPTQGEIDRQKEEDELQLALALSLSESEQQKQQRQHGQLSSTSAPSSSSAQTHQPSATNASKPHASVKALFDFSATESGELGFFKGDIIEVLDQKYKDWWKGKLRDQVGIFPANYVQIIREPTQSELAREYEMEAQVLKSASQVDSLLRMLDAAGEPNREHISENEELQLLYHNVLSIRPSLVQLIEKYTQKKDDMISLNEKLSRTLQSYDTIVQNSAAASQPSYPPSAQHPYPPQSQYPQYAHHHPQPQPYGGTQPAPGHSSYLPAASQHHYQAAAPVAEGYPPAPPVYTGPPNGGSSQHTSPYSQPPAASASGYIHPQPQANAGSYVSTGVAPLQMSTPPGPPTAATGSSGHQTYPPSATGPGPGYQAYGGGPQPQPYRQ</sequence>
<comment type="function">
    <text evidence="1">Component of the ESCRT-0 complex which is the sorting receptor for ubiquitinated cargo proteins at the multivesicular body (MVB).</text>
</comment>
<dbReference type="InterPro" id="IPR001452">
    <property type="entry name" value="SH3_domain"/>
</dbReference>
<dbReference type="InterPro" id="IPR002014">
    <property type="entry name" value="VHS_dom"/>
</dbReference>
<feature type="compositionally biased region" description="Low complexity" evidence="12">
    <location>
        <begin position="369"/>
        <end position="382"/>
    </location>
</feature>
<dbReference type="PRINTS" id="PR00452">
    <property type="entry name" value="SH3DOMAIN"/>
</dbReference>
<evidence type="ECO:0000256" key="8">
    <source>
        <dbReference type="ARBA" id="ARBA00022753"/>
    </source>
</evidence>
<dbReference type="SMART" id="SM00288">
    <property type="entry name" value="VHS"/>
    <property type="match status" value="1"/>
</dbReference>
<dbReference type="InterPro" id="IPR003903">
    <property type="entry name" value="UIM_dom"/>
</dbReference>
<dbReference type="FunFam" id="2.30.30.40:FF:000072">
    <property type="entry name" value="Unconventional Myosin IB"/>
    <property type="match status" value="1"/>
</dbReference>
<dbReference type="Gene3D" id="2.30.30.40">
    <property type="entry name" value="SH3 Domains"/>
    <property type="match status" value="1"/>
</dbReference>
<feature type="region of interest" description="Disordered" evidence="12">
    <location>
        <begin position="178"/>
        <end position="214"/>
    </location>
</feature>
<dbReference type="Gene3D" id="1.25.40.90">
    <property type="match status" value="1"/>
</dbReference>
<evidence type="ECO:0000256" key="3">
    <source>
        <dbReference type="ARBA" id="ARBA00009666"/>
    </source>
</evidence>
<evidence type="ECO:0000259" key="14">
    <source>
        <dbReference type="PROSITE" id="PS50179"/>
    </source>
</evidence>
<feature type="domain" description="SH3" evidence="13">
    <location>
        <begin position="213"/>
        <end position="272"/>
    </location>
</feature>
<keyword evidence="10" id="KW-0472">Membrane</keyword>
<name>A0A9W8EBS1_9FUNG</name>
<feature type="region of interest" description="Disordered" evidence="12">
    <location>
        <begin position="369"/>
        <end position="416"/>
    </location>
</feature>
<dbReference type="PROSITE" id="PS50179">
    <property type="entry name" value="VHS"/>
    <property type="match status" value="1"/>
</dbReference>
<dbReference type="PANTHER" id="PTHR45929:SF3">
    <property type="entry name" value="JAK PATHWAY SIGNAL TRANSDUCTION ADAPTOR MOLECULE"/>
    <property type="match status" value="1"/>
</dbReference>
<evidence type="ECO:0000256" key="12">
    <source>
        <dbReference type="SAM" id="MobiDB-lite"/>
    </source>
</evidence>
<keyword evidence="7" id="KW-0813">Transport</keyword>
<dbReference type="GO" id="GO:0010008">
    <property type="term" value="C:endosome membrane"/>
    <property type="evidence" value="ECO:0007669"/>
    <property type="project" value="UniProtKB-SubCell"/>
</dbReference>
<dbReference type="Pfam" id="PF03127">
    <property type="entry name" value="GAT"/>
    <property type="match status" value="1"/>
</dbReference>
<organism evidence="15 16">
    <name type="scientific">Dimargaris verticillata</name>
    <dbReference type="NCBI Taxonomy" id="2761393"/>
    <lineage>
        <taxon>Eukaryota</taxon>
        <taxon>Fungi</taxon>
        <taxon>Fungi incertae sedis</taxon>
        <taxon>Zoopagomycota</taxon>
        <taxon>Kickxellomycotina</taxon>
        <taxon>Dimargaritomycetes</taxon>
        <taxon>Dimargaritales</taxon>
        <taxon>Dimargaritaceae</taxon>
        <taxon>Dimargaris</taxon>
    </lineage>
</organism>
<dbReference type="CDD" id="cd16978">
    <property type="entry name" value="VHS_HSE1"/>
    <property type="match status" value="1"/>
</dbReference>
<dbReference type="Pfam" id="PF00790">
    <property type="entry name" value="VHS"/>
    <property type="match status" value="1"/>
</dbReference>
<evidence type="ECO:0000313" key="15">
    <source>
        <dbReference type="EMBL" id="KAJ1984626.1"/>
    </source>
</evidence>
<evidence type="ECO:0000256" key="10">
    <source>
        <dbReference type="ARBA" id="ARBA00023136"/>
    </source>
</evidence>
<evidence type="ECO:0000259" key="13">
    <source>
        <dbReference type="PROSITE" id="PS50002"/>
    </source>
</evidence>
<dbReference type="GO" id="GO:0043130">
    <property type="term" value="F:ubiquitin binding"/>
    <property type="evidence" value="ECO:0007669"/>
    <property type="project" value="InterPro"/>
</dbReference>
<feature type="region of interest" description="Disordered" evidence="12">
    <location>
        <begin position="139"/>
        <end position="163"/>
    </location>
</feature>
<dbReference type="Gene3D" id="1.20.5.1940">
    <property type="match status" value="1"/>
</dbReference>
<comment type="similarity">
    <text evidence="3">Belongs to the STAM family.</text>
</comment>
<accession>A0A9W8EBS1</accession>
<keyword evidence="16" id="KW-1185">Reference proteome</keyword>
<feature type="compositionally biased region" description="Low complexity" evidence="12">
    <location>
        <begin position="454"/>
        <end position="465"/>
    </location>
</feature>
<comment type="subcellular location">
    <subcellularLocation>
        <location evidence="2">Endosome membrane</location>
        <topology evidence="2">Peripheral membrane protein</topology>
        <orientation evidence="2">Cytoplasmic side</orientation>
    </subcellularLocation>
</comment>
<feature type="compositionally biased region" description="Low complexity" evidence="12">
    <location>
        <begin position="178"/>
        <end position="209"/>
    </location>
</feature>
<proteinExistence type="inferred from homology"/>
<dbReference type="Pfam" id="PF00018">
    <property type="entry name" value="SH3_1"/>
    <property type="match status" value="1"/>
</dbReference>
<evidence type="ECO:0000256" key="9">
    <source>
        <dbReference type="ARBA" id="ARBA00022927"/>
    </source>
</evidence>
<dbReference type="PROSITE" id="PS50002">
    <property type="entry name" value="SH3"/>
    <property type="match status" value="1"/>
</dbReference>
<evidence type="ECO:0000256" key="11">
    <source>
        <dbReference type="PROSITE-ProRule" id="PRU00192"/>
    </source>
</evidence>
<dbReference type="GO" id="GO:0035091">
    <property type="term" value="F:phosphatidylinositol binding"/>
    <property type="evidence" value="ECO:0007669"/>
    <property type="project" value="InterPro"/>
</dbReference>
<keyword evidence="9" id="KW-0653">Protein transport</keyword>
<evidence type="ECO:0000256" key="6">
    <source>
        <dbReference type="ARBA" id="ARBA00022443"/>
    </source>
</evidence>
<dbReference type="Proteomes" id="UP001151582">
    <property type="component" value="Unassembled WGS sequence"/>
</dbReference>
<feature type="region of interest" description="Disordered" evidence="12">
    <location>
        <begin position="430"/>
        <end position="533"/>
    </location>
</feature>
<dbReference type="AlphaFoldDB" id="A0A9W8EBS1"/>
<dbReference type="InterPro" id="IPR036028">
    <property type="entry name" value="SH3-like_dom_sf"/>
</dbReference>
<dbReference type="SMART" id="SM00326">
    <property type="entry name" value="SH3"/>
    <property type="match status" value="1"/>
</dbReference>